<dbReference type="PROSITE" id="PS00337">
    <property type="entry name" value="BETA_LACTAMASE_D"/>
    <property type="match status" value="1"/>
</dbReference>
<dbReference type="RefSeq" id="WP_059272547.1">
    <property type="nucleotide sequence ID" value="NZ_CP157584.1"/>
</dbReference>
<dbReference type="KEGG" id="achh:ABFG95_10620"/>
<dbReference type="GO" id="GO:0071555">
    <property type="term" value="P:cell wall organization"/>
    <property type="evidence" value="ECO:0007669"/>
    <property type="project" value="TreeGrafter"/>
</dbReference>
<evidence type="ECO:0000256" key="5">
    <source>
        <dbReference type="ARBA" id="ARBA00022801"/>
    </source>
</evidence>
<feature type="domain" description="Penicillin-binding protein transpeptidase" evidence="10">
    <location>
        <begin position="29"/>
        <end position="254"/>
    </location>
</feature>
<dbReference type="EC" id="3.5.2.6" evidence="3 8"/>
<dbReference type="Pfam" id="PF00905">
    <property type="entry name" value="Transpeptidase"/>
    <property type="match status" value="1"/>
</dbReference>
<organism evidence="11">
    <name type="scientific">Achromobacter sp. HNDS-1</name>
    <dbReference type="NCBI Taxonomy" id="3151598"/>
    <lineage>
        <taxon>Bacteria</taxon>
        <taxon>Pseudomonadati</taxon>
        <taxon>Pseudomonadota</taxon>
        <taxon>Betaproteobacteria</taxon>
        <taxon>Burkholderiales</taxon>
        <taxon>Alcaligenaceae</taxon>
        <taxon>Achromobacter</taxon>
    </lineage>
</organism>
<sequence length="274" mass="30229">MTIRLVSRALGAVLFASALTLPARADVLCTLVADAADGRILFQQGTRQDCTQRYTPASTFKLPIALMGADAGILQGPHQPVWNYQPAYPDWGGEAWRQPTDPARWIKYSVVWYSQLTARALGQERFQRYTSAFGYGNADVSGEPGKHNGTDGAWIISSLRISPFEQVDFLRKFVNRQLPVKAAAYDLAENLFEVGEADGWRLYGKTGTGSPGSHGVYTPANAYGWFVGWARKDDRQLVFARLLQDEGATQPNAGLRARDGLMRDWAAMVAAPRK</sequence>
<dbReference type="PANTHER" id="PTHR30627">
    <property type="entry name" value="PEPTIDOGLYCAN D,D-TRANSPEPTIDASE"/>
    <property type="match status" value="1"/>
</dbReference>
<keyword evidence="6 8" id="KW-0046">Antibiotic resistance</keyword>
<dbReference type="GO" id="GO:0008658">
    <property type="term" value="F:penicillin binding"/>
    <property type="evidence" value="ECO:0007669"/>
    <property type="project" value="InterPro"/>
</dbReference>
<feature type="modified residue" description="N6-carboxylysine" evidence="7">
    <location>
        <position position="61"/>
    </location>
</feature>
<evidence type="ECO:0000256" key="2">
    <source>
        <dbReference type="ARBA" id="ARBA00007898"/>
    </source>
</evidence>
<reference evidence="11" key="1">
    <citation type="submission" date="2024-05" db="EMBL/GenBank/DDBJ databases">
        <title>Transcriptome analysis of the degradation process of organic nitrogen by two heterotrophic nitrifying and aerobic denitrifying bacteria, Achromobacter sp. HNDS-1 and Enterobacter sp. HNDS-6.</title>
        <authorList>
            <person name="Huang Y."/>
        </authorList>
    </citation>
    <scope>NUCLEOTIDE SEQUENCE</scope>
    <source>
        <strain evidence="11">HNDS-1</strain>
    </source>
</reference>
<evidence type="ECO:0000256" key="9">
    <source>
        <dbReference type="SAM" id="SignalP"/>
    </source>
</evidence>
<keyword evidence="5 8" id="KW-0378">Hydrolase</keyword>
<dbReference type="GO" id="GO:0005886">
    <property type="term" value="C:plasma membrane"/>
    <property type="evidence" value="ECO:0007669"/>
    <property type="project" value="TreeGrafter"/>
</dbReference>
<dbReference type="NCBIfam" id="NF000270">
    <property type="entry name" value="bla_class_D_alt"/>
    <property type="match status" value="1"/>
</dbReference>
<dbReference type="InterPro" id="IPR050515">
    <property type="entry name" value="Beta-lactam/transpept"/>
</dbReference>
<protein>
    <recommendedName>
        <fullName evidence="3 8">Beta-lactamase</fullName>
        <ecNumber evidence="3 8">3.5.2.6</ecNumber>
    </recommendedName>
</protein>
<feature type="signal peptide" evidence="9">
    <location>
        <begin position="1"/>
        <end position="25"/>
    </location>
</feature>
<accession>A0AAU7LGH1</accession>
<name>A0AAU7LGH1_9BURK</name>
<dbReference type="PANTHER" id="PTHR30627:SF6">
    <property type="entry name" value="BETA-LACTAMASE YBXI-RELATED"/>
    <property type="match status" value="1"/>
</dbReference>
<comment type="similarity">
    <text evidence="2 8">Belongs to the class-D beta-lactamase family.</text>
</comment>
<feature type="chain" id="PRO_5043997586" description="Beta-lactamase" evidence="9">
    <location>
        <begin position="26"/>
        <end position="274"/>
    </location>
</feature>
<dbReference type="GO" id="GO:0017001">
    <property type="term" value="P:antibiotic catabolic process"/>
    <property type="evidence" value="ECO:0007669"/>
    <property type="project" value="InterPro"/>
</dbReference>
<evidence type="ECO:0000256" key="1">
    <source>
        <dbReference type="ARBA" id="ARBA00001526"/>
    </source>
</evidence>
<dbReference type="GO" id="GO:0046677">
    <property type="term" value="P:response to antibiotic"/>
    <property type="evidence" value="ECO:0007669"/>
    <property type="project" value="UniProtKB-UniRule"/>
</dbReference>
<dbReference type="SUPFAM" id="SSF56601">
    <property type="entry name" value="beta-lactamase/transpeptidase-like"/>
    <property type="match status" value="1"/>
</dbReference>
<proteinExistence type="inferred from homology"/>
<dbReference type="Gene3D" id="3.40.710.10">
    <property type="entry name" value="DD-peptidase/beta-lactamase superfamily"/>
    <property type="match status" value="1"/>
</dbReference>
<evidence type="ECO:0000256" key="8">
    <source>
        <dbReference type="RuleBase" id="RU361140"/>
    </source>
</evidence>
<keyword evidence="4 9" id="KW-0732">Signal</keyword>
<evidence type="ECO:0000256" key="4">
    <source>
        <dbReference type="ARBA" id="ARBA00022729"/>
    </source>
</evidence>
<dbReference type="AlphaFoldDB" id="A0AAU7LGH1"/>
<evidence type="ECO:0000256" key="3">
    <source>
        <dbReference type="ARBA" id="ARBA00012865"/>
    </source>
</evidence>
<evidence type="ECO:0000259" key="10">
    <source>
        <dbReference type="Pfam" id="PF00905"/>
    </source>
</evidence>
<comment type="catalytic activity">
    <reaction evidence="1 8">
        <text>a beta-lactam + H2O = a substituted beta-amino acid</text>
        <dbReference type="Rhea" id="RHEA:20401"/>
        <dbReference type="ChEBI" id="CHEBI:15377"/>
        <dbReference type="ChEBI" id="CHEBI:35627"/>
        <dbReference type="ChEBI" id="CHEBI:140347"/>
        <dbReference type="EC" id="3.5.2.6"/>
    </reaction>
</comment>
<gene>
    <name evidence="11" type="primary">blaOXA</name>
    <name evidence="11" type="ORF">ABFG95_10620</name>
</gene>
<dbReference type="InterPro" id="IPR001460">
    <property type="entry name" value="PCN-bd_Tpept"/>
</dbReference>
<evidence type="ECO:0000256" key="7">
    <source>
        <dbReference type="PIRSR" id="PIRSR602137-50"/>
    </source>
</evidence>
<dbReference type="InterPro" id="IPR012338">
    <property type="entry name" value="Beta-lactam/transpept-like"/>
</dbReference>
<dbReference type="NCBIfam" id="NF045795">
    <property type="entry name" value="blaOXA-258_like"/>
    <property type="match status" value="1"/>
</dbReference>
<feature type="active site" description="Acyl-ester intermediate" evidence="7">
    <location>
        <position position="58"/>
    </location>
</feature>
<dbReference type="GO" id="GO:0008800">
    <property type="term" value="F:beta-lactamase activity"/>
    <property type="evidence" value="ECO:0007669"/>
    <property type="project" value="UniProtKB-UniRule"/>
</dbReference>
<evidence type="ECO:0000256" key="6">
    <source>
        <dbReference type="ARBA" id="ARBA00023251"/>
    </source>
</evidence>
<evidence type="ECO:0000313" key="11">
    <source>
        <dbReference type="EMBL" id="XBP00899.1"/>
    </source>
</evidence>
<dbReference type="EMBL" id="CP157584">
    <property type="protein sequence ID" value="XBP00899.1"/>
    <property type="molecule type" value="Genomic_DNA"/>
</dbReference>
<dbReference type="InterPro" id="IPR002137">
    <property type="entry name" value="Beta-lactam_class-D_AS"/>
</dbReference>